<protein>
    <submittedName>
        <fullName evidence="3">Uncharacterized protein</fullName>
    </submittedName>
</protein>
<dbReference type="VEuPathDB" id="FungiDB:PV10_04162"/>
<name>A0A0D2A1I9_EXOME</name>
<feature type="compositionally biased region" description="Acidic residues" evidence="1">
    <location>
        <begin position="146"/>
        <end position="164"/>
    </location>
</feature>
<accession>A0A0D2A1I9</accession>
<dbReference type="AlphaFoldDB" id="A0A0D2A1I9"/>
<keyword evidence="4" id="KW-1185">Reference proteome</keyword>
<reference evidence="3 4" key="1">
    <citation type="submission" date="2015-01" db="EMBL/GenBank/DDBJ databases">
        <title>The Genome Sequence of Exophiala mesophila CBS40295.</title>
        <authorList>
            <consortium name="The Broad Institute Genomics Platform"/>
            <person name="Cuomo C."/>
            <person name="de Hoog S."/>
            <person name="Gorbushina A."/>
            <person name="Stielow B."/>
            <person name="Teixiera M."/>
            <person name="Abouelleil A."/>
            <person name="Chapman S.B."/>
            <person name="Priest M."/>
            <person name="Young S.K."/>
            <person name="Wortman J."/>
            <person name="Nusbaum C."/>
            <person name="Birren B."/>
        </authorList>
    </citation>
    <scope>NUCLEOTIDE SEQUENCE [LARGE SCALE GENOMIC DNA]</scope>
    <source>
        <strain evidence="3 4">CBS 40295</strain>
    </source>
</reference>
<feature type="signal peptide" evidence="2">
    <location>
        <begin position="1"/>
        <end position="27"/>
    </location>
</feature>
<sequence length="164" mass="18299">MVVSKWPLLPVIIVTSLTAAIPTPTTALGFTEWSAVSRNVHQTSVQIHALCDTPNSIWAQNQEAQLKVQLCQNSCFCTQAGTLDCRLPGYLEQYNMALRCDGVCRCNMITASRVDSEPVEHFNHLLKGDEANALRQERLRRFMAEEGLDNADDDDDDDDDEGKD</sequence>
<dbReference type="EMBL" id="KN847522">
    <property type="protein sequence ID" value="KIV92903.1"/>
    <property type="molecule type" value="Genomic_DNA"/>
</dbReference>
<feature type="chain" id="PRO_5002238172" evidence="2">
    <location>
        <begin position="28"/>
        <end position="164"/>
    </location>
</feature>
<keyword evidence="2" id="KW-0732">Signal</keyword>
<dbReference type="HOGENOM" id="CLU_1619019_0_0_1"/>
<organism evidence="3 4">
    <name type="scientific">Exophiala mesophila</name>
    <name type="common">Black yeast-like fungus</name>
    <dbReference type="NCBI Taxonomy" id="212818"/>
    <lineage>
        <taxon>Eukaryota</taxon>
        <taxon>Fungi</taxon>
        <taxon>Dikarya</taxon>
        <taxon>Ascomycota</taxon>
        <taxon>Pezizomycotina</taxon>
        <taxon>Eurotiomycetes</taxon>
        <taxon>Chaetothyriomycetidae</taxon>
        <taxon>Chaetothyriales</taxon>
        <taxon>Herpotrichiellaceae</taxon>
        <taxon>Exophiala</taxon>
    </lineage>
</organism>
<feature type="region of interest" description="Disordered" evidence="1">
    <location>
        <begin position="144"/>
        <end position="164"/>
    </location>
</feature>
<proteinExistence type="predicted"/>
<dbReference type="OrthoDB" id="10329645at2759"/>
<dbReference type="GeneID" id="27322007"/>
<evidence type="ECO:0000256" key="1">
    <source>
        <dbReference type="SAM" id="MobiDB-lite"/>
    </source>
</evidence>
<dbReference type="Proteomes" id="UP000054302">
    <property type="component" value="Unassembled WGS sequence"/>
</dbReference>
<evidence type="ECO:0000256" key="2">
    <source>
        <dbReference type="SAM" id="SignalP"/>
    </source>
</evidence>
<dbReference type="RefSeq" id="XP_016224477.1">
    <property type="nucleotide sequence ID" value="XM_016368689.1"/>
</dbReference>
<evidence type="ECO:0000313" key="3">
    <source>
        <dbReference type="EMBL" id="KIV92903.1"/>
    </source>
</evidence>
<gene>
    <name evidence="3" type="ORF">PV10_04162</name>
</gene>
<evidence type="ECO:0000313" key="4">
    <source>
        <dbReference type="Proteomes" id="UP000054302"/>
    </source>
</evidence>